<organism evidence="7">
    <name type="scientific">Albugo laibachii Nc14</name>
    <dbReference type="NCBI Taxonomy" id="890382"/>
    <lineage>
        <taxon>Eukaryota</taxon>
        <taxon>Sar</taxon>
        <taxon>Stramenopiles</taxon>
        <taxon>Oomycota</taxon>
        <taxon>Peronosporomycetes</taxon>
        <taxon>Albuginales</taxon>
        <taxon>Albuginaceae</taxon>
        <taxon>Albugo</taxon>
    </lineage>
</organism>
<feature type="domain" description="TIR" evidence="6">
    <location>
        <begin position="730"/>
        <end position="901"/>
    </location>
</feature>
<dbReference type="Pfam" id="PF00023">
    <property type="entry name" value="Ank"/>
    <property type="match status" value="2"/>
</dbReference>
<name>F0WC07_9STRA</name>
<evidence type="ECO:0000313" key="7">
    <source>
        <dbReference type="EMBL" id="CCA18688.1"/>
    </source>
</evidence>
<dbReference type="AlphaFoldDB" id="F0WC07"/>
<feature type="compositionally biased region" description="Basic and acidic residues" evidence="4">
    <location>
        <begin position="11"/>
        <end position="22"/>
    </location>
</feature>
<dbReference type="Gene3D" id="3.40.50.10140">
    <property type="entry name" value="Toll/interleukin-1 receptor homology (TIR) domain"/>
    <property type="match status" value="2"/>
</dbReference>
<dbReference type="InterPro" id="IPR035897">
    <property type="entry name" value="Toll_tir_struct_dom_sf"/>
</dbReference>
<feature type="transmembrane region" description="Helical" evidence="5">
    <location>
        <begin position="249"/>
        <end position="271"/>
    </location>
</feature>
<gene>
    <name evidence="7" type="primary">AlNc14C55G4194</name>
    <name evidence="7" type="ORF">ALNC14_048310</name>
</gene>
<reference evidence="7" key="1">
    <citation type="journal article" date="2011" name="PLoS Biol.">
        <title>Gene gain and loss during evolution of obligate parasitism in the white rust pathogen of Arabidopsis thaliana.</title>
        <authorList>
            <person name="Kemen E."/>
            <person name="Gardiner A."/>
            <person name="Schultz-Larsen T."/>
            <person name="Kemen A.C."/>
            <person name="Balmuth A.L."/>
            <person name="Robert-Seilaniantz A."/>
            <person name="Bailey K."/>
            <person name="Holub E."/>
            <person name="Studholme D.J."/>
            <person name="Maclean D."/>
            <person name="Jones J.D."/>
        </authorList>
    </citation>
    <scope>NUCLEOTIDE SEQUENCE</scope>
</reference>
<dbReference type="InterPro" id="IPR051631">
    <property type="entry name" value="Ankyrin-KH/SAM_domain"/>
</dbReference>
<dbReference type="InterPro" id="IPR002110">
    <property type="entry name" value="Ankyrin_rpt"/>
</dbReference>
<dbReference type="PRINTS" id="PR01415">
    <property type="entry name" value="ANKYRIN"/>
</dbReference>
<dbReference type="PANTHER" id="PTHR23206:SF7">
    <property type="entry name" value="PROTEIN KINASE DOMAIN-CONTAINING PROTEIN"/>
    <property type="match status" value="1"/>
</dbReference>
<protein>
    <submittedName>
        <fullName evidence="7">Uncharacterized protein AlNc14C55G4194</fullName>
    </submittedName>
</protein>
<dbReference type="InterPro" id="IPR036770">
    <property type="entry name" value="Ankyrin_rpt-contain_sf"/>
</dbReference>
<sequence>MSLYVDAKTPTNREKASPDHSVDSYVPPAQEISTQAPSQDSYMASELHQRDTAIRPVYLRQNAISPQLTDSLAGENDRKLLGKEPHVQKYLLARSCRQNSYFATRLHHFSISLTTIMACTVCFYYLYNDKSIVLNHEWPTKHGFRLERLFTFQSTGCESMIGFAALTYHTFPALLILGLPGSGIRLFEPFCRQQGYHTARTRIKLKRKLMFQVCEMIGVLIFLYSFILFLFFWYMVFRHAAFSCSILSVHVYCFLAFLCFIGIFVELCLFARYREHIKMTLGAFKESDQTGNVRHLFGSAGPKTSTSTSTRAIINACRNRIFRVTRCGDCTELERAILFANDRLAEFPSRYYGHVAIYLTFFSLSEKNPMHVAASKGHVEALELLLSHGFDVNALDKFSRVRFSTGDLFWYFAQFIVSKPVDVEQDQAVSVLKSTLVSPLHCAVSSGQSEAVRWLLQHGADVNLIAVSSYRVERVPPIFLADHPEIVRILIEHGANILMVPDPGHMNTVTVLQMAYMRSDRALEHELEEHGGDVALTPFHHAAGLNDVVAVRKFIRVGVDLNCLGEQGYFGINRRTPLHWAVVNNAKDVVELLLRSNADPNFQDVRGRTPLHWAARLNHAEIVACLLSHNANVSIVDRDAMTPLICAAFMKDVGRELFTYLVNKGANINYALPTTGDTALHIAIRCENKNTALAILASGGMILTMNREGVRPIDCTTSTKFQYEIKQAAGHRDVMISYTHTHIEFATKLRKSLEDNHVTTWLDLMDPSGIGGGTVWRAEITRGITNAVLVICILTEDYADSDWCLKELALAKQVGTPILAVSTENASIGEDLQVYLYTRQIIPFEPAILANKRNAQNSRLVEYEYDEFQYANQFRLLLDGVRDEIETNRKNVLWRNMRLQQSANNSTMVAMIQSSVLLRRNENTSMGTSQFVFISHGDKHASFVDRLSRALTERNVLCYVDRYVSRKFEDGDIANRIHAAMEAILKCSSFVVILSNSTVNCDFLTDQLAFAEDKGKPIFPIILNQIEVGLDKNYTLARTDLYHFIMDGPGFKSSLQNLLAGLTTHYIAANSFDENTPEVLERLYATPTWSGIMESYPILEEQLE</sequence>
<dbReference type="Pfam" id="PF13676">
    <property type="entry name" value="TIR_2"/>
    <property type="match status" value="2"/>
</dbReference>
<dbReference type="EMBL" id="FR824100">
    <property type="protein sequence ID" value="CCA18688.1"/>
    <property type="molecule type" value="Genomic_DNA"/>
</dbReference>
<keyword evidence="5" id="KW-0812">Transmembrane</keyword>
<dbReference type="SMART" id="SM00248">
    <property type="entry name" value="ANK"/>
    <property type="match status" value="8"/>
</dbReference>
<evidence type="ECO:0000259" key="6">
    <source>
        <dbReference type="PROSITE" id="PS50104"/>
    </source>
</evidence>
<feature type="repeat" description="ANK" evidence="3">
    <location>
        <begin position="606"/>
        <end position="638"/>
    </location>
</feature>
<dbReference type="HOGENOM" id="CLU_003933_0_0_1"/>
<feature type="transmembrane region" description="Helical" evidence="5">
    <location>
        <begin position="209"/>
        <end position="237"/>
    </location>
</feature>
<keyword evidence="2 3" id="KW-0040">ANK repeat</keyword>
<evidence type="ECO:0000256" key="5">
    <source>
        <dbReference type="SAM" id="Phobius"/>
    </source>
</evidence>
<evidence type="ECO:0000256" key="4">
    <source>
        <dbReference type="SAM" id="MobiDB-lite"/>
    </source>
</evidence>
<dbReference type="PANTHER" id="PTHR23206">
    <property type="entry name" value="MASK PROTEIN"/>
    <property type="match status" value="1"/>
</dbReference>
<proteinExistence type="predicted"/>
<evidence type="ECO:0000256" key="1">
    <source>
        <dbReference type="ARBA" id="ARBA00022737"/>
    </source>
</evidence>
<dbReference type="GO" id="GO:0007165">
    <property type="term" value="P:signal transduction"/>
    <property type="evidence" value="ECO:0007669"/>
    <property type="project" value="InterPro"/>
</dbReference>
<evidence type="ECO:0000256" key="2">
    <source>
        <dbReference type="ARBA" id="ARBA00023043"/>
    </source>
</evidence>
<dbReference type="PROSITE" id="PS50088">
    <property type="entry name" value="ANK_REPEAT"/>
    <property type="match status" value="4"/>
</dbReference>
<reference evidence="7" key="2">
    <citation type="submission" date="2011-02" db="EMBL/GenBank/DDBJ databases">
        <authorList>
            <person name="MacLean D."/>
        </authorList>
    </citation>
    <scope>NUCLEOTIDE SEQUENCE</scope>
</reference>
<feature type="transmembrane region" description="Helical" evidence="5">
    <location>
        <begin position="106"/>
        <end position="127"/>
    </location>
</feature>
<feature type="repeat" description="ANK" evidence="3">
    <location>
        <begin position="435"/>
        <end position="467"/>
    </location>
</feature>
<dbReference type="GO" id="GO:0045087">
    <property type="term" value="P:innate immune response"/>
    <property type="evidence" value="ECO:0007669"/>
    <property type="project" value="TreeGrafter"/>
</dbReference>
<dbReference type="InterPro" id="IPR000157">
    <property type="entry name" value="TIR_dom"/>
</dbReference>
<feature type="repeat" description="ANK" evidence="3">
    <location>
        <begin position="365"/>
        <end position="397"/>
    </location>
</feature>
<dbReference type="SUPFAM" id="SSF52200">
    <property type="entry name" value="Toll/Interleukin receptor TIR domain"/>
    <property type="match status" value="2"/>
</dbReference>
<dbReference type="GO" id="GO:0005737">
    <property type="term" value="C:cytoplasm"/>
    <property type="evidence" value="ECO:0007669"/>
    <property type="project" value="TreeGrafter"/>
</dbReference>
<evidence type="ECO:0000256" key="3">
    <source>
        <dbReference type="PROSITE-ProRule" id="PRU00023"/>
    </source>
</evidence>
<keyword evidence="5" id="KW-1133">Transmembrane helix</keyword>
<accession>F0WC07</accession>
<keyword evidence="1" id="KW-0677">Repeat</keyword>
<keyword evidence="5" id="KW-0472">Membrane</keyword>
<dbReference type="Gene3D" id="1.25.40.20">
    <property type="entry name" value="Ankyrin repeat-containing domain"/>
    <property type="match status" value="2"/>
</dbReference>
<dbReference type="SUPFAM" id="SSF48403">
    <property type="entry name" value="Ankyrin repeat"/>
    <property type="match status" value="2"/>
</dbReference>
<dbReference type="Pfam" id="PF12796">
    <property type="entry name" value="Ank_2"/>
    <property type="match status" value="1"/>
</dbReference>
<dbReference type="PROSITE" id="PS50297">
    <property type="entry name" value="ANK_REP_REGION"/>
    <property type="match status" value="4"/>
</dbReference>
<feature type="region of interest" description="Disordered" evidence="4">
    <location>
        <begin position="1"/>
        <end position="26"/>
    </location>
</feature>
<feature type="repeat" description="ANK" evidence="3">
    <location>
        <begin position="573"/>
        <end position="605"/>
    </location>
</feature>
<dbReference type="PROSITE" id="PS50104">
    <property type="entry name" value="TIR"/>
    <property type="match status" value="1"/>
</dbReference>